<dbReference type="GO" id="GO:0036157">
    <property type="term" value="C:outer dynein arm"/>
    <property type="evidence" value="ECO:0007669"/>
    <property type="project" value="TreeGrafter"/>
</dbReference>
<evidence type="ECO:0000256" key="4">
    <source>
        <dbReference type="ARBA" id="ARBA00022574"/>
    </source>
</evidence>
<evidence type="ECO:0000256" key="5">
    <source>
        <dbReference type="ARBA" id="ARBA00022701"/>
    </source>
</evidence>
<evidence type="ECO:0000256" key="7">
    <source>
        <dbReference type="ARBA" id="ARBA00023017"/>
    </source>
</evidence>
<evidence type="ECO:0000313" key="14">
    <source>
        <dbReference type="RefSeq" id="XP_023949316.2"/>
    </source>
</evidence>
<dbReference type="SMART" id="SM00320">
    <property type="entry name" value="WD40"/>
    <property type="match status" value="5"/>
</dbReference>
<dbReference type="Pfam" id="PF00400">
    <property type="entry name" value="WD40"/>
    <property type="match status" value="1"/>
</dbReference>
<proteinExistence type="inferred from homology"/>
<evidence type="ECO:0000313" key="13">
    <source>
        <dbReference type="Proteomes" id="UP001652582"/>
    </source>
</evidence>
<evidence type="ECO:0000256" key="6">
    <source>
        <dbReference type="ARBA" id="ARBA00022737"/>
    </source>
</evidence>
<dbReference type="InterPro" id="IPR001680">
    <property type="entry name" value="WD40_rpt"/>
</dbReference>
<evidence type="ECO:0000256" key="9">
    <source>
        <dbReference type="ARBA" id="ARBA00023175"/>
    </source>
</evidence>
<dbReference type="GO" id="GO:0036158">
    <property type="term" value="P:outer dynein arm assembly"/>
    <property type="evidence" value="ECO:0007669"/>
    <property type="project" value="TreeGrafter"/>
</dbReference>
<gene>
    <name evidence="14" type="primary">LOC112053929</name>
</gene>
<organism evidence="13 14">
    <name type="scientific">Bicyclus anynana</name>
    <name type="common">Squinting bush brown butterfly</name>
    <dbReference type="NCBI Taxonomy" id="110368"/>
    <lineage>
        <taxon>Eukaryota</taxon>
        <taxon>Metazoa</taxon>
        <taxon>Ecdysozoa</taxon>
        <taxon>Arthropoda</taxon>
        <taxon>Hexapoda</taxon>
        <taxon>Insecta</taxon>
        <taxon>Pterygota</taxon>
        <taxon>Neoptera</taxon>
        <taxon>Endopterygota</taxon>
        <taxon>Lepidoptera</taxon>
        <taxon>Glossata</taxon>
        <taxon>Ditrysia</taxon>
        <taxon>Papilionoidea</taxon>
        <taxon>Nymphalidae</taxon>
        <taxon>Satyrinae</taxon>
        <taxon>Satyrini</taxon>
        <taxon>Mycalesina</taxon>
        <taxon>Bicyclus</taxon>
    </lineage>
</organism>
<name>A0A6J1P090_BICAN</name>
<dbReference type="PANTHER" id="PTHR12442">
    <property type="entry name" value="DYNEIN INTERMEDIATE CHAIN"/>
    <property type="match status" value="1"/>
</dbReference>
<keyword evidence="8" id="KW-0969">Cilium</keyword>
<dbReference type="GeneID" id="112053929"/>
<keyword evidence="5" id="KW-0493">Microtubule</keyword>
<keyword evidence="10" id="KW-0206">Cytoskeleton</keyword>
<dbReference type="RefSeq" id="XP_023949316.2">
    <property type="nucleotide sequence ID" value="XM_024093548.2"/>
</dbReference>
<dbReference type="GO" id="GO:0045503">
    <property type="term" value="F:dynein light chain binding"/>
    <property type="evidence" value="ECO:0007669"/>
    <property type="project" value="TreeGrafter"/>
</dbReference>
<evidence type="ECO:0000256" key="10">
    <source>
        <dbReference type="ARBA" id="ARBA00023212"/>
    </source>
</evidence>
<dbReference type="PROSITE" id="PS50082">
    <property type="entry name" value="WD_REPEATS_2"/>
    <property type="match status" value="1"/>
</dbReference>
<dbReference type="GO" id="GO:0045504">
    <property type="term" value="F:dynein heavy chain binding"/>
    <property type="evidence" value="ECO:0007669"/>
    <property type="project" value="TreeGrafter"/>
</dbReference>
<dbReference type="GO" id="GO:0005874">
    <property type="term" value="C:microtubule"/>
    <property type="evidence" value="ECO:0007669"/>
    <property type="project" value="UniProtKB-KW"/>
</dbReference>
<sequence length="577" mass="66910">MEPGFTYVYFNKRKNFGRQPMFSEVPVTLIDSIHPDKSEQNLYCLRNPVNHETQTSNNCSNHYVNTKITTYCDQGVEHVEGGWPKDVSLNDEEATFRYRRRTEREEMYCNAIMNTYSQFEHYIQQNNAINMYNMYFKEIDSQHPVEKYSIRTGKVSTDKDKRPVASICWTCEDDSKLVAAYCNKKYPITGDVNKNFECFVWDIEYPKEPYEYFKPPSACWQIVCSPSFPKVIFGGLQDGRVSIFDIREQNEPVVLSPMHLAHRDPVSTLQFMHSRLNTEFFSGSSDGKCMWWDIRNMSQPTDELIMSVRYPSIDKASLADSEGVSALQFDRSFPTKFLCGTDTGLVINVNRKGKSHAEIMSAVLNAHIGPVRAVHRSPCSAKIFITCGDWTTNVWSDDVRTAPIICGKAQRNQISDVIWAPHRVSGYMSVSIDGRFRYWDLLRKHHEPVLAVKISKYPLSKVIMNENNHLIAVGDMNGTLKLIRLSENLVWSEEKDKSLMMQCFERETRREHILETRVKEIRLKQKAEEEAEFELVDEDIIIRNAEIDYLRTITEEKQKCDTFTDRSGDRSHKMPAR</sequence>
<keyword evidence="6" id="KW-0677">Repeat</keyword>
<dbReference type="Gene3D" id="2.130.10.10">
    <property type="entry name" value="YVTN repeat-like/Quinoprotein amine dehydrogenase"/>
    <property type="match status" value="2"/>
</dbReference>
<evidence type="ECO:0000256" key="1">
    <source>
        <dbReference type="ARBA" id="ARBA00004430"/>
    </source>
</evidence>
<dbReference type="InterPro" id="IPR015943">
    <property type="entry name" value="WD40/YVTN_repeat-like_dom_sf"/>
</dbReference>
<keyword evidence="3" id="KW-0963">Cytoplasm</keyword>
<feature type="repeat" description="WD" evidence="12">
    <location>
        <begin position="259"/>
        <end position="302"/>
    </location>
</feature>
<keyword evidence="9" id="KW-0505">Motor protein</keyword>
<dbReference type="InterPro" id="IPR036322">
    <property type="entry name" value="WD40_repeat_dom_sf"/>
</dbReference>
<dbReference type="KEGG" id="bany:112053929"/>
<evidence type="ECO:0000256" key="11">
    <source>
        <dbReference type="ARBA" id="ARBA00023273"/>
    </source>
</evidence>
<dbReference type="AlphaFoldDB" id="A0A6J1P090"/>
<evidence type="ECO:0000256" key="8">
    <source>
        <dbReference type="ARBA" id="ARBA00023069"/>
    </source>
</evidence>
<comment type="similarity">
    <text evidence="2">Belongs to the dynein intermediate chain family.</text>
</comment>
<dbReference type="PANTHER" id="PTHR12442:SF7">
    <property type="entry name" value="DYNEIN AXONEMAL INTERMEDIATE CHAIN 2"/>
    <property type="match status" value="1"/>
</dbReference>
<dbReference type="GO" id="GO:0003341">
    <property type="term" value="P:cilium movement"/>
    <property type="evidence" value="ECO:0007669"/>
    <property type="project" value="TreeGrafter"/>
</dbReference>
<keyword evidence="7" id="KW-0243">Dynein</keyword>
<reference evidence="14" key="1">
    <citation type="submission" date="2025-08" db="UniProtKB">
        <authorList>
            <consortium name="RefSeq"/>
        </authorList>
    </citation>
    <scope>IDENTIFICATION</scope>
</reference>
<keyword evidence="4 12" id="KW-0853">WD repeat</keyword>
<protein>
    <submittedName>
        <fullName evidence="14">Dynein intermediate chain 3, ciliary-like</fullName>
    </submittedName>
</protein>
<dbReference type="OrthoDB" id="366230at2759"/>
<evidence type="ECO:0000256" key="3">
    <source>
        <dbReference type="ARBA" id="ARBA00022490"/>
    </source>
</evidence>
<accession>A0A6J1P090</accession>
<dbReference type="Proteomes" id="UP001652582">
    <property type="component" value="Chromosome 11"/>
</dbReference>
<dbReference type="SUPFAM" id="SSF50978">
    <property type="entry name" value="WD40 repeat-like"/>
    <property type="match status" value="1"/>
</dbReference>
<keyword evidence="13" id="KW-1185">Reference proteome</keyword>
<evidence type="ECO:0000256" key="12">
    <source>
        <dbReference type="PROSITE-ProRule" id="PRU00221"/>
    </source>
</evidence>
<dbReference type="InterPro" id="IPR050687">
    <property type="entry name" value="Dynein_IC"/>
</dbReference>
<comment type="subcellular location">
    <subcellularLocation>
        <location evidence="1">Cytoplasm</location>
        <location evidence="1">Cytoskeleton</location>
        <location evidence="1">Cilium axoneme</location>
    </subcellularLocation>
</comment>
<keyword evidence="11" id="KW-0966">Cell projection</keyword>
<evidence type="ECO:0000256" key="2">
    <source>
        <dbReference type="ARBA" id="ARBA00011059"/>
    </source>
</evidence>